<protein>
    <submittedName>
        <fullName evidence="2">M28 family peptidase</fullName>
    </submittedName>
</protein>
<name>A0A832YZG2_9CREN</name>
<dbReference type="Gene3D" id="3.50.30.30">
    <property type="match status" value="1"/>
</dbReference>
<proteinExistence type="predicted"/>
<feature type="domain" description="Peptidase M28" evidence="1">
    <location>
        <begin position="210"/>
        <end position="377"/>
    </location>
</feature>
<dbReference type="Proteomes" id="UP000605805">
    <property type="component" value="Unassembled WGS sequence"/>
</dbReference>
<dbReference type="Gene3D" id="3.40.630.10">
    <property type="entry name" value="Zn peptidases"/>
    <property type="match status" value="1"/>
</dbReference>
<comment type="caution">
    <text evidence="2">The sequence shown here is derived from an EMBL/GenBank/DDBJ whole genome shotgun (WGS) entry which is preliminary data.</text>
</comment>
<dbReference type="EMBL" id="DQTV01000088">
    <property type="protein sequence ID" value="HIP57357.1"/>
    <property type="molecule type" value="Genomic_DNA"/>
</dbReference>
<evidence type="ECO:0000313" key="2">
    <source>
        <dbReference type="EMBL" id="HIP57357.1"/>
    </source>
</evidence>
<reference evidence="2" key="1">
    <citation type="journal article" date="2020" name="ISME J.">
        <title>Gammaproteobacteria mediating utilization of methyl-, sulfur- and petroleum organic compounds in deep ocean hydrothermal plumes.</title>
        <authorList>
            <person name="Zhou Z."/>
            <person name="Liu Y."/>
            <person name="Pan J."/>
            <person name="Cron B.R."/>
            <person name="Toner B.M."/>
            <person name="Anantharaman K."/>
            <person name="Breier J.A."/>
            <person name="Dick G.J."/>
            <person name="Li M."/>
        </authorList>
    </citation>
    <scope>NUCLEOTIDE SEQUENCE</scope>
    <source>
        <strain evidence="2">SZUA-1435</strain>
    </source>
</reference>
<dbReference type="SUPFAM" id="SSF53187">
    <property type="entry name" value="Zn-dependent exopeptidases"/>
    <property type="match status" value="1"/>
</dbReference>
<sequence length="525" mass="58834">MMRDGVVDPYSLTRFAIQTSVLLTRFGEVIAGSKSEIALVEEIRRVVEDIVGSNAVIESVPVRSWYEEYCFVECGHIRIRCALQPPLKGGDVEAQATVIRSEDVLSKRLEDVSNKIAIVTMPRDVDDIGLISRKLISMGVQGIIFVDRVDGLRRIVVVNEHVPLYGQTSAPQIPIVVVSRSVFPVLRNAERIRISARGVDREGIGYNVLVYGGGKEKNVLYISAHHDHWFHGYTDNIVGVGIAIALLSVLLKRVKSLDVVFASFTAEEGFPQQLSPFYWSVGSRYHVRTNAERILDNVVAVLNFDAIYRPPIKLACGGLEALAIGYMVSNDRVELDKIIFDSFSFSSLGVPTITFHSFEEILDSGIYHSTLDTHNLHVLEGIAETISMALRVIKILSERQELLHKDVCEVASRLLALRQIEAPIPLEVIKSITRALMIIERDSLLKTCGVRRVINRLLFSHYITKQFYEELNVREQSGFMPWNVGITEVPLGREYGSEDEVLEKLYSVAVSLDIVTDAYMLFSLQ</sequence>
<evidence type="ECO:0000259" key="1">
    <source>
        <dbReference type="Pfam" id="PF04389"/>
    </source>
</evidence>
<dbReference type="Pfam" id="PF04389">
    <property type="entry name" value="Peptidase_M28"/>
    <property type="match status" value="1"/>
</dbReference>
<dbReference type="AlphaFoldDB" id="A0A832YZG2"/>
<organism evidence="2 3">
    <name type="scientific">Ignisphaera aggregans</name>
    <dbReference type="NCBI Taxonomy" id="334771"/>
    <lineage>
        <taxon>Archaea</taxon>
        <taxon>Thermoproteota</taxon>
        <taxon>Thermoprotei</taxon>
        <taxon>Desulfurococcales</taxon>
        <taxon>Desulfurococcaceae</taxon>
        <taxon>Ignisphaera</taxon>
    </lineage>
</organism>
<dbReference type="InterPro" id="IPR007484">
    <property type="entry name" value="Peptidase_M28"/>
</dbReference>
<gene>
    <name evidence="2" type="ORF">EYH02_04740</name>
</gene>
<evidence type="ECO:0000313" key="3">
    <source>
        <dbReference type="Proteomes" id="UP000605805"/>
    </source>
</evidence>
<accession>A0A832YZG2</accession>